<feature type="transmembrane region" description="Helical" evidence="7">
    <location>
        <begin position="504"/>
        <end position="522"/>
    </location>
</feature>
<feature type="transmembrane region" description="Helical" evidence="7">
    <location>
        <begin position="82"/>
        <end position="101"/>
    </location>
</feature>
<reference evidence="8 9" key="1">
    <citation type="submission" date="2018-10" db="EMBL/GenBank/DDBJ databases">
        <title>Ulvibacterium marinum gen. nov., sp. nov., a novel marine bacterium of the family Flavobacteriaceae, isolated from a culture of the green alga Ulva prolifera.</title>
        <authorList>
            <person name="Zhang Z."/>
        </authorList>
    </citation>
    <scope>NUCLEOTIDE SEQUENCE [LARGE SCALE GENOMIC DNA]</scope>
    <source>
        <strain evidence="8 9">CCMM003</strain>
    </source>
</reference>
<dbReference type="InterPro" id="IPR038377">
    <property type="entry name" value="Na/Glc_symporter_sf"/>
</dbReference>
<dbReference type="Pfam" id="PF00474">
    <property type="entry name" value="SSF"/>
    <property type="match status" value="1"/>
</dbReference>
<proteinExistence type="inferred from homology"/>
<dbReference type="NCBIfam" id="TIGR00813">
    <property type="entry name" value="sss"/>
    <property type="match status" value="1"/>
</dbReference>
<dbReference type="Gene3D" id="1.20.1730.10">
    <property type="entry name" value="Sodium/glucose cotransporter"/>
    <property type="match status" value="1"/>
</dbReference>
<dbReference type="Proteomes" id="UP000276603">
    <property type="component" value="Unassembled WGS sequence"/>
</dbReference>
<comment type="similarity">
    <text evidence="2 6">Belongs to the sodium:solute symporter (SSF) (TC 2.A.21) family.</text>
</comment>
<name>A0A3B0CCL8_9FLAO</name>
<sequence>MEGAIHNIDLIIIGVYFIAVMLIGLYVARGTKTGEDLFLGGRTFGWGIIGLSLFASNISTTTIIGLSGAAYSSGIVQSVYEWMTGIPLIIAALIFIPLYLRSRITTIPEFLELRFDRRSRKFFSVVTIFTSIVVDTAGGLYAGAIVLKAFFPDLVIWQTTLVLALVAGIYTAFGGLKAVVYTDAIQAIILIFGCSVLAYLMFEKLDFSWENVLAAAPDGHLSIIRPADDRSLPWPGLILAVPILGFWYWTTNQYIVQRILGARDINNARWGVILASFLKIVPLFIMVIPGTMAIGLFPGLDNADQVFPTAVMNILPVGLIGVVLAGLISAIMSSVDSTLNSASTLLVVDFVKTRNPDITDKETVKYGRMTTLILMAVAAIWAPMIENFGGIWAYLQQMFSIIVPPIAVLFLVGVFYKRGNKEGAYATLIWGTIGGIILFVLGQLGYWPLHYVYNVGIMVVISALLFILVSRATPAPSGEQIELYTYKKDLINAGMENVPWYKDYRYQIVLLLVVIGYFTVVFA</sequence>
<dbReference type="RefSeq" id="WP_120709551.1">
    <property type="nucleotide sequence ID" value="NZ_RBCJ01000001.1"/>
</dbReference>
<dbReference type="PANTHER" id="PTHR11819:SF195">
    <property type="entry name" value="SODIUM_GLUCOSE COTRANSPORTER 4"/>
    <property type="match status" value="1"/>
</dbReference>
<evidence type="ECO:0000256" key="6">
    <source>
        <dbReference type="RuleBase" id="RU362091"/>
    </source>
</evidence>
<dbReference type="AlphaFoldDB" id="A0A3B0CCL8"/>
<dbReference type="InterPro" id="IPR001734">
    <property type="entry name" value="Na/solute_symporter"/>
</dbReference>
<feature type="transmembrane region" description="Helical" evidence="7">
    <location>
        <begin position="232"/>
        <end position="249"/>
    </location>
</feature>
<evidence type="ECO:0000256" key="4">
    <source>
        <dbReference type="ARBA" id="ARBA00022989"/>
    </source>
</evidence>
<dbReference type="EMBL" id="RBCJ01000001">
    <property type="protein sequence ID" value="RKN82361.1"/>
    <property type="molecule type" value="Genomic_DNA"/>
</dbReference>
<gene>
    <name evidence="8" type="ORF">D7Z94_00450</name>
</gene>
<evidence type="ECO:0000256" key="1">
    <source>
        <dbReference type="ARBA" id="ARBA00004141"/>
    </source>
</evidence>
<feature type="transmembrane region" description="Helical" evidence="7">
    <location>
        <begin position="48"/>
        <end position="70"/>
    </location>
</feature>
<feature type="transmembrane region" description="Helical" evidence="7">
    <location>
        <begin position="366"/>
        <end position="385"/>
    </location>
</feature>
<feature type="transmembrane region" description="Helical" evidence="7">
    <location>
        <begin position="391"/>
        <end position="416"/>
    </location>
</feature>
<evidence type="ECO:0000313" key="8">
    <source>
        <dbReference type="EMBL" id="RKN82361.1"/>
    </source>
</evidence>
<feature type="transmembrane region" description="Helical" evidence="7">
    <location>
        <begin position="270"/>
        <end position="294"/>
    </location>
</feature>
<keyword evidence="9" id="KW-1185">Reference proteome</keyword>
<dbReference type="OrthoDB" id="9814523at2"/>
<accession>A0A3B0CCL8</accession>
<feature type="transmembrane region" description="Helical" evidence="7">
    <location>
        <begin position="154"/>
        <end position="173"/>
    </location>
</feature>
<organism evidence="8 9">
    <name type="scientific">Ulvibacterium marinum</name>
    <dbReference type="NCBI Taxonomy" id="2419782"/>
    <lineage>
        <taxon>Bacteria</taxon>
        <taxon>Pseudomonadati</taxon>
        <taxon>Bacteroidota</taxon>
        <taxon>Flavobacteriia</taxon>
        <taxon>Flavobacteriales</taxon>
        <taxon>Flavobacteriaceae</taxon>
        <taxon>Ulvibacterium</taxon>
    </lineage>
</organism>
<comment type="caution">
    <text evidence="8">The sequence shown here is derived from an EMBL/GenBank/DDBJ whole genome shotgun (WGS) entry which is preliminary data.</text>
</comment>
<dbReference type="PANTHER" id="PTHR11819">
    <property type="entry name" value="SOLUTE CARRIER FAMILY 5"/>
    <property type="match status" value="1"/>
</dbReference>
<feature type="transmembrane region" description="Helical" evidence="7">
    <location>
        <begin position="180"/>
        <end position="202"/>
    </location>
</feature>
<evidence type="ECO:0000256" key="7">
    <source>
        <dbReference type="SAM" id="Phobius"/>
    </source>
</evidence>
<evidence type="ECO:0000256" key="5">
    <source>
        <dbReference type="ARBA" id="ARBA00023136"/>
    </source>
</evidence>
<protein>
    <submittedName>
        <fullName evidence="8">SSS family solute/sodium (Na+) symporter</fullName>
    </submittedName>
</protein>
<feature type="transmembrane region" description="Helical" evidence="7">
    <location>
        <begin position="451"/>
        <end position="469"/>
    </location>
</feature>
<dbReference type="GO" id="GO:0005412">
    <property type="term" value="F:D-glucose:sodium symporter activity"/>
    <property type="evidence" value="ECO:0007669"/>
    <property type="project" value="TreeGrafter"/>
</dbReference>
<keyword evidence="3 7" id="KW-0812">Transmembrane</keyword>
<evidence type="ECO:0000313" key="9">
    <source>
        <dbReference type="Proteomes" id="UP000276603"/>
    </source>
</evidence>
<feature type="transmembrane region" description="Helical" evidence="7">
    <location>
        <begin position="122"/>
        <end position="142"/>
    </location>
</feature>
<evidence type="ECO:0000256" key="3">
    <source>
        <dbReference type="ARBA" id="ARBA00022692"/>
    </source>
</evidence>
<evidence type="ECO:0000256" key="2">
    <source>
        <dbReference type="ARBA" id="ARBA00006434"/>
    </source>
</evidence>
<feature type="transmembrane region" description="Helical" evidence="7">
    <location>
        <begin position="423"/>
        <end position="445"/>
    </location>
</feature>
<comment type="subcellular location">
    <subcellularLocation>
        <location evidence="1">Membrane</location>
        <topology evidence="1">Multi-pass membrane protein</topology>
    </subcellularLocation>
</comment>
<keyword evidence="4 7" id="KW-1133">Transmembrane helix</keyword>
<feature type="transmembrane region" description="Helical" evidence="7">
    <location>
        <begin position="314"/>
        <end position="335"/>
    </location>
</feature>
<feature type="transmembrane region" description="Helical" evidence="7">
    <location>
        <begin position="6"/>
        <end position="28"/>
    </location>
</feature>
<keyword evidence="5 7" id="KW-0472">Membrane</keyword>
<dbReference type="CDD" id="cd10329">
    <property type="entry name" value="SLC5sbd_SGLT1-like"/>
    <property type="match status" value="1"/>
</dbReference>
<dbReference type="PROSITE" id="PS50283">
    <property type="entry name" value="NA_SOLUT_SYMP_3"/>
    <property type="match status" value="1"/>
</dbReference>
<dbReference type="GO" id="GO:0005886">
    <property type="term" value="C:plasma membrane"/>
    <property type="evidence" value="ECO:0007669"/>
    <property type="project" value="TreeGrafter"/>
</dbReference>